<dbReference type="CDD" id="cd02846">
    <property type="entry name" value="PAZ_argonaute_like"/>
    <property type="match status" value="1"/>
</dbReference>
<feature type="region of interest" description="Disordered" evidence="3">
    <location>
        <begin position="1"/>
        <end position="96"/>
    </location>
</feature>
<protein>
    <recommendedName>
        <fullName evidence="4">Piwi domain-containing protein</fullName>
    </recommendedName>
</protein>
<dbReference type="Gramene" id="ONIVA02G41250.1">
    <property type="protein sequence ID" value="ONIVA02G41250.1"/>
    <property type="gene ID" value="ONIVA02G41250"/>
</dbReference>
<accession>A0A0E0GFC8</accession>
<dbReference type="STRING" id="4536.A0A0E0GFC8"/>
<dbReference type="InterPro" id="IPR036085">
    <property type="entry name" value="PAZ_dom_sf"/>
</dbReference>
<dbReference type="OMA" id="DLYKIWQ"/>
<feature type="region of interest" description="Disordered" evidence="3">
    <location>
        <begin position="108"/>
        <end position="148"/>
    </location>
</feature>
<dbReference type="FunFam" id="3.30.420.10:FF:000013">
    <property type="entry name" value="protein argonaute 10-like"/>
    <property type="match status" value="1"/>
</dbReference>
<feature type="compositionally biased region" description="Low complexity" evidence="3">
    <location>
        <begin position="846"/>
        <end position="865"/>
    </location>
</feature>
<evidence type="ECO:0000256" key="2">
    <source>
        <dbReference type="ARBA" id="ARBA00023158"/>
    </source>
</evidence>
<comment type="similarity">
    <text evidence="1">Belongs to the argonaute family. Ago subfamily.</text>
</comment>
<dbReference type="EnsemblPlants" id="ONIVA02G41250.1">
    <property type="protein sequence ID" value="ONIVA02G41250.1"/>
    <property type="gene ID" value="ONIVA02G41250"/>
</dbReference>
<dbReference type="InterPro" id="IPR045246">
    <property type="entry name" value="Piwi_ago-like"/>
</dbReference>
<reference evidence="5" key="1">
    <citation type="submission" date="2015-04" db="UniProtKB">
        <authorList>
            <consortium name="EnsemblPlants"/>
        </authorList>
    </citation>
    <scope>IDENTIFICATION</scope>
    <source>
        <strain evidence="5">SL10</strain>
    </source>
</reference>
<dbReference type="InterPro" id="IPR032472">
    <property type="entry name" value="ArgoL2"/>
</dbReference>
<evidence type="ECO:0000259" key="4">
    <source>
        <dbReference type="PROSITE" id="PS50822"/>
    </source>
</evidence>
<feature type="region of interest" description="Disordered" evidence="3">
    <location>
        <begin position="846"/>
        <end position="877"/>
    </location>
</feature>
<dbReference type="SUPFAM" id="SSF53098">
    <property type="entry name" value="Ribonuclease H-like"/>
    <property type="match status" value="1"/>
</dbReference>
<dbReference type="Gene3D" id="3.30.420.10">
    <property type="entry name" value="Ribonuclease H-like superfamily/Ribonuclease H"/>
    <property type="match status" value="1"/>
</dbReference>
<dbReference type="InterPro" id="IPR012337">
    <property type="entry name" value="RNaseH-like_sf"/>
</dbReference>
<feature type="compositionally biased region" description="Polar residues" evidence="3">
    <location>
        <begin position="128"/>
        <end position="141"/>
    </location>
</feature>
<dbReference type="PROSITE" id="PS50822">
    <property type="entry name" value="PIWI"/>
    <property type="match status" value="1"/>
</dbReference>
<dbReference type="SMART" id="SM01163">
    <property type="entry name" value="DUF1785"/>
    <property type="match status" value="1"/>
</dbReference>
<dbReference type="Gene3D" id="3.40.50.2300">
    <property type="match status" value="1"/>
</dbReference>
<keyword evidence="2" id="KW-0943">RNA-mediated gene silencing</keyword>
<dbReference type="GO" id="GO:0003723">
    <property type="term" value="F:RNA binding"/>
    <property type="evidence" value="ECO:0007669"/>
    <property type="project" value="InterPro"/>
</dbReference>
<evidence type="ECO:0000256" key="3">
    <source>
        <dbReference type="SAM" id="MobiDB-lite"/>
    </source>
</evidence>
<sequence>MASRRPTHRHHTEAPDPGGRGRGRGRAARYAQPQPQQQQQQQQQQQGRGCRARGASPPPPQQQQQQQPRSTPTRATTVTVASSSSTTATASSSPLAPELRQAIMEAPRPSELAQPSPTPPQEQPVDAATTTPHHIPSSSKSIRFPLRPGKGTIGTRCMVKANHFFAHLPNKDLHHYDVSITPEVTSRIVNRAVIKELVNLYKASYLGGRLPAYDGRKSLYTAGPLPFTSQEFQITLLDDDDGSGSERRQRTFRVVIKFAARADLHRLELFLAGRHAEAPQEALQVLDIVLRELPSARYAPFGRSFFSPYLGRRQPLGEGLESWRGFYQSIRPTQMGLSLNIDQESLERSKGGSYPPWQHEAEVPDIWFDNSANSFPVDEGGTVKSVVQYFQETYGFAIQHTYLPCLTVQRLNYLPMEMVKHNAYQDDPYAKEFGIKISDRLASVEARILPAPRLKYNETGREKDCLPRVGQWNMMNKKMDFAPEPILPPLNAHPDQVERALKARYHDAMNVLGPQRRELDLLIGILPDNNGSLYGDLKRVCEIDLGIVSQCCCTKQVFKMNKQILANLALKINVKVGGRNTVLVDAVSRRIPLVTDRPTIILGADVTHPHPGEDSSPSIAAVVASQDWPEVTKYAGLVSAQAHRQELIEDLYKIWQDPQRGTVSGGMIRELLISFKRSTGEKPQRMIFYRDGVSEGQFYQVLLYELNAIRKACASLEANYQPKVTFIVVQKRHHTRLFAHNHNDQNSVDRSGNILPGTVVDSKICHPTEFDFYLCSHAGIKGTSRPAHYHVLWDENNFTADALQILTNNLCYTYARCTRSVSIVPPAYYAHLAAFRARFYMEPDTSDSSSVVSGPGVRGPLSGSSTSRTRAPGGAAVKPLPALKDSVKRVMFYC</sequence>
<dbReference type="Pfam" id="PF02171">
    <property type="entry name" value="Piwi"/>
    <property type="match status" value="1"/>
</dbReference>
<dbReference type="InterPro" id="IPR036397">
    <property type="entry name" value="RNaseH_sf"/>
</dbReference>
<dbReference type="SMART" id="SM00950">
    <property type="entry name" value="Piwi"/>
    <property type="match status" value="1"/>
</dbReference>
<name>A0A0E0GFC8_ORYNI</name>
<dbReference type="InterPro" id="IPR032474">
    <property type="entry name" value="Argonaute_N"/>
</dbReference>
<organism evidence="5">
    <name type="scientific">Oryza nivara</name>
    <name type="common">Indian wild rice</name>
    <name type="synonym">Oryza sativa f. spontanea</name>
    <dbReference type="NCBI Taxonomy" id="4536"/>
    <lineage>
        <taxon>Eukaryota</taxon>
        <taxon>Viridiplantae</taxon>
        <taxon>Streptophyta</taxon>
        <taxon>Embryophyta</taxon>
        <taxon>Tracheophyta</taxon>
        <taxon>Spermatophyta</taxon>
        <taxon>Magnoliopsida</taxon>
        <taxon>Liliopsida</taxon>
        <taxon>Poales</taxon>
        <taxon>Poaceae</taxon>
        <taxon>BOP clade</taxon>
        <taxon>Oryzoideae</taxon>
        <taxon>Oryzeae</taxon>
        <taxon>Oryzinae</taxon>
        <taxon>Oryza</taxon>
    </lineage>
</organism>
<dbReference type="HOGENOM" id="CLU_004544_0_0_1"/>
<feature type="domain" description="Piwi" evidence="4">
    <location>
        <begin position="521"/>
        <end position="842"/>
    </location>
</feature>
<dbReference type="SUPFAM" id="SSF101690">
    <property type="entry name" value="PAZ domain"/>
    <property type="match status" value="1"/>
</dbReference>
<feature type="compositionally biased region" description="Basic residues" evidence="3">
    <location>
        <begin position="1"/>
        <end position="11"/>
    </location>
</feature>
<dbReference type="AlphaFoldDB" id="A0A0E0GFC8"/>
<dbReference type="Pfam" id="PF16488">
    <property type="entry name" value="ArgoL2"/>
    <property type="match status" value="1"/>
</dbReference>
<dbReference type="CDD" id="cd04657">
    <property type="entry name" value="Piwi_ago-like"/>
    <property type="match status" value="1"/>
</dbReference>
<dbReference type="PANTHER" id="PTHR22891">
    <property type="entry name" value="EUKARYOTIC TRANSLATION INITIATION FACTOR 2C"/>
    <property type="match status" value="1"/>
</dbReference>
<dbReference type="InterPro" id="IPR014811">
    <property type="entry name" value="ArgoL1"/>
</dbReference>
<feature type="compositionally biased region" description="Low complexity" evidence="3">
    <location>
        <begin position="28"/>
        <end position="55"/>
    </location>
</feature>
<proteinExistence type="inferred from homology"/>
<keyword evidence="6" id="KW-1185">Reference proteome</keyword>
<dbReference type="eggNOG" id="KOG1041">
    <property type="taxonomic scope" value="Eukaryota"/>
</dbReference>
<dbReference type="Pfam" id="PF16486">
    <property type="entry name" value="ArgoN"/>
    <property type="match status" value="1"/>
</dbReference>
<dbReference type="GO" id="GO:0031047">
    <property type="term" value="P:regulatory ncRNA-mediated gene silencing"/>
    <property type="evidence" value="ECO:0007669"/>
    <property type="project" value="UniProtKB-KW"/>
</dbReference>
<reference evidence="5" key="2">
    <citation type="submission" date="2018-04" db="EMBL/GenBank/DDBJ databases">
        <title>OnivRS2 (Oryza nivara Reference Sequence Version 2).</title>
        <authorList>
            <person name="Zhang J."/>
            <person name="Kudrna D."/>
            <person name="Lee S."/>
            <person name="Talag J."/>
            <person name="Rajasekar S."/>
            <person name="Welchert J."/>
            <person name="Hsing Y.-I."/>
            <person name="Wing R.A."/>
        </authorList>
    </citation>
    <scope>NUCLEOTIDE SEQUENCE [LARGE SCALE GENOMIC DNA]</scope>
    <source>
        <strain evidence="5">SL10</strain>
    </source>
</reference>
<feature type="compositionally biased region" description="Low complexity" evidence="3">
    <location>
        <begin position="62"/>
        <end position="93"/>
    </location>
</feature>
<dbReference type="InterPro" id="IPR003165">
    <property type="entry name" value="Piwi"/>
</dbReference>
<evidence type="ECO:0000313" key="5">
    <source>
        <dbReference type="EnsemblPlants" id="ONIVA02G41250.1"/>
    </source>
</evidence>
<dbReference type="Pfam" id="PF08699">
    <property type="entry name" value="ArgoL1"/>
    <property type="match status" value="1"/>
</dbReference>
<evidence type="ECO:0000256" key="1">
    <source>
        <dbReference type="ARBA" id="ARBA00008201"/>
    </source>
</evidence>
<evidence type="ECO:0000313" key="6">
    <source>
        <dbReference type="Proteomes" id="UP000006591"/>
    </source>
</evidence>
<dbReference type="Proteomes" id="UP000006591">
    <property type="component" value="Chromosome 2"/>
</dbReference>
<dbReference type="Gene3D" id="2.170.260.10">
    <property type="entry name" value="paz domain"/>
    <property type="match status" value="1"/>
</dbReference>